<organism evidence="9 10">
    <name type="scientific">Deinococcus budaensis</name>
    <dbReference type="NCBI Taxonomy" id="1665626"/>
    <lineage>
        <taxon>Bacteria</taxon>
        <taxon>Thermotogati</taxon>
        <taxon>Deinococcota</taxon>
        <taxon>Deinococci</taxon>
        <taxon>Deinococcales</taxon>
        <taxon>Deinococcaceae</taxon>
        <taxon>Deinococcus</taxon>
    </lineage>
</organism>
<keyword evidence="5 6" id="KW-0408">Iron</keyword>
<dbReference type="InterPro" id="IPR009056">
    <property type="entry name" value="Cyt_c-like_dom"/>
</dbReference>
<feature type="transmembrane region" description="Helical" evidence="7">
    <location>
        <begin position="12"/>
        <end position="30"/>
    </location>
</feature>
<dbReference type="PANTHER" id="PTHR37823">
    <property type="entry name" value="CYTOCHROME C-553-LIKE"/>
    <property type="match status" value="1"/>
</dbReference>
<dbReference type="Gene3D" id="1.10.760.10">
    <property type="entry name" value="Cytochrome c-like domain"/>
    <property type="match status" value="1"/>
</dbReference>
<dbReference type="Proteomes" id="UP000525389">
    <property type="component" value="Unassembled WGS sequence"/>
</dbReference>
<protein>
    <submittedName>
        <fullName evidence="9">Mono/diheme cytochrome c family protein</fullName>
    </submittedName>
</protein>
<evidence type="ECO:0000256" key="2">
    <source>
        <dbReference type="ARBA" id="ARBA00022617"/>
    </source>
</evidence>
<name>A0A7W8LRM9_9DEIO</name>
<evidence type="ECO:0000313" key="9">
    <source>
        <dbReference type="EMBL" id="MBB5236073.1"/>
    </source>
</evidence>
<dbReference type="GO" id="GO:0046872">
    <property type="term" value="F:metal ion binding"/>
    <property type="evidence" value="ECO:0007669"/>
    <property type="project" value="UniProtKB-KW"/>
</dbReference>
<comment type="caution">
    <text evidence="9">The sequence shown here is derived from an EMBL/GenBank/DDBJ whole genome shotgun (WGS) entry which is preliminary data.</text>
</comment>
<keyword evidence="3 6" id="KW-0479">Metal-binding</keyword>
<dbReference type="GO" id="GO:0020037">
    <property type="term" value="F:heme binding"/>
    <property type="evidence" value="ECO:0007669"/>
    <property type="project" value="InterPro"/>
</dbReference>
<dbReference type="PROSITE" id="PS51007">
    <property type="entry name" value="CYTC"/>
    <property type="match status" value="1"/>
</dbReference>
<reference evidence="9 10" key="1">
    <citation type="submission" date="2020-08" db="EMBL/GenBank/DDBJ databases">
        <title>Genomic Encyclopedia of Type Strains, Phase IV (KMG-IV): sequencing the most valuable type-strain genomes for metagenomic binning, comparative biology and taxonomic classification.</title>
        <authorList>
            <person name="Goeker M."/>
        </authorList>
    </citation>
    <scope>NUCLEOTIDE SEQUENCE [LARGE SCALE GENOMIC DNA]</scope>
    <source>
        <strain evidence="9 10">DSM 101791</strain>
    </source>
</reference>
<dbReference type="GO" id="GO:0009055">
    <property type="term" value="F:electron transfer activity"/>
    <property type="evidence" value="ECO:0007669"/>
    <property type="project" value="InterPro"/>
</dbReference>
<accession>A0A7W8LRM9</accession>
<dbReference type="RefSeq" id="WP_184031720.1">
    <property type="nucleotide sequence ID" value="NZ_JACHFN010000020.1"/>
</dbReference>
<keyword evidence="10" id="KW-1185">Reference proteome</keyword>
<keyword evidence="7" id="KW-0812">Transmembrane</keyword>
<keyword evidence="7" id="KW-1133">Transmembrane helix</keyword>
<evidence type="ECO:0000256" key="6">
    <source>
        <dbReference type="PROSITE-ProRule" id="PRU00433"/>
    </source>
</evidence>
<proteinExistence type="predicted"/>
<sequence>MSEDRSFSGREIAAVLTFVVLAGATALVSYRSGLNVAGGSGGAEVAAAVASAPVNGQALYVGNCAGCHGAQAQGGVGPGLANSAAWSEADFQAAVLHGKGAGGRTLAPVMPRFAEAGLDGKDATPEQIGAIHAYVKGL</sequence>
<evidence type="ECO:0000313" key="10">
    <source>
        <dbReference type="Proteomes" id="UP000525389"/>
    </source>
</evidence>
<keyword evidence="7" id="KW-0472">Membrane</keyword>
<dbReference type="InterPro" id="IPR036909">
    <property type="entry name" value="Cyt_c-like_dom_sf"/>
</dbReference>
<evidence type="ECO:0000256" key="7">
    <source>
        <dbReference type="SAM" id="Phobius"/>
    </source>
</evidence>
<dbReference type="EMBL" id="JACHFN010000020">
    <property type="protein sequence ID" value="MBB5236073.1"/>
    <property type="molecule type" value="Genomic_DNA"/>
</dbReference>
<dbReference type="Pfam" id="PF00034">
    <property type="entry name" value="Cytochrom_C"/>
    <property type="match status" value="1"/>
</dbReference>
<dbReference type="AlphaFoldDB" id="A0A7W8LRM9"/>
<feature type="domain" description="Cytochrome c" evidence="8">
    <location>
        <begin position="51"/>
        <end position="138"/>
    </location>
</feature>
<keyword evidence="4" id="KW-0249">Electron transport</keyword>
<dbReference type="PANTHER" id="PTHR37823:SF1">
    <property type="entry name" value="CYTOCHROME C-553-LIKE"/>
    <property type="match status" value="1"/>
</dbReference>
<evidence type="ECO:0000256" key="5">
    <source>
        <dbReference type="ARBA" id="ARBA00023004"/>
    </source>
</evidence>
<keyword evidence="2 6" id="KW-0349">Heme</keyword>
<evidence type="ECO:0000256" key="3">
    <source>
        <dbReference type="ARBA" id="ARBA00022723"/>
    </source>
</evidence>
<keyword evidence="1" id="KW-0813">Transport</keyword>
<gene>
    <name evidence="9" type="ORF">HNQ09_003541</name>
</gene>
<evidence type="ECO:0000259" key="8">
    <source>
        <dbReference type="PROSITE" id="PS51007"/>
    </source>
</evidence>
<evidence type="ECO:0000256" key="4">
    <source>
        <dbReference type="ARBA" id="ARBA00022982"/>
    </source>
</evidence>
<dbReference type="InterPro" id="IPR051811">
    <property type="entry name" value="Cytochrome_c550/c551-like"/>
</dbReference>
<dbReference type="SUPFAM" id="SSF46626">
    <property type="entry name" value="Cytochrome c"/>
    <property type="match status" value="1"/>
</dbReference>
<evidence type="ECO:0000256" key="1">
    <source>
        <dbReference type="ARBA" id="ARBA00022448"/>
    </source>
</evidence>